<comment type="caution">
    <text evidence="11">The sequence shown here is derived from an EMBL/GenBank/DDBJ whole genome shotgun (WGS) entry which is preliminary data.</text>
</comment>
<dbReference type="Gene3D" id="3.30.590.10">
    <property type="entry name" value="Glutamine synthetase/guanido kinase, catalytic domain"/>
    <property type="match status" value="1"/>
</dbReference>
<dbReference type="SUPFAM" id="SSF55931">
    <property type="entry name" value="Glutamine synthetase/guanido kinase"/>
    <property type="match status" value="1"/>
</dbReference>
<sequence>MAQPQSVEDVKKLIKEHDIEFIFASFTEVQGKSSAKLVPASQVDALFTEGVGFAGFAAGHIGQGPQSPDVEIIPDPKTFRIVPWKKGLAHVIGNVTVEGEPWEYCPRTILQNQMEKAKEQGYVFKLGFEAEFMLVDYDDDGTLKVADKYDNWGRPCYDVKALTRQYELMTSISKYVTELGWDNYAVDHEDGNGQFEINVTFADALETADRAIFFRYMVDSLAEQYGMIATFMPKPFTDNTGNGFHYTMSLWDSETDENLFLDENDPRGLDLSELGYQFSAGILDHARGYMAMVAPTVNSYKRLKAGTELIRTWVPVAITYGGNNRTQMLRIARPGAIEDRTPDFAGSPYLGFTAALAAGLDGVNRKLDPGEPNDMDLYIAPQKEIQRRKIQMLPHSLMESVHYLCEDDVLREAFGDVPVDGPYGEPSDDTESFVDYYARIKRAEYHEVTDEVTTHEIARYLRFP</sequence>
<dbReference type="PROSITE" id="PS51987">
    <property type="entry name" value="GS_CATALYTIC"/>
    <property type="match status" value="1"/>
</dbReference>
<dbReference type="Proteomes" id="UP001501461">
    <property type="component" value="Unassembled WGS sequence"/>
</dbReference>
<evidence type="ECO:0000256" key="1">
    <source>
        <dbReference type="ARBA" id="ARBA00001946"/>
    </source>
</evidence>
<evidence type="ECO:0000313" key="12">
    <source>
        <dbReference type="Proteomes" id="UP001501461"/>
    </source>
</evidence>
<evidence type="ECO:0000256" key="6">
    <source>
        <dbReference type="ARBA" id="ARBA00022842"/>
    </source>
</evidence>
<feature type="domain" description="GS beta-grasp" evidence="9">
    <location>
        <begin position="17"/>
        <end position="106"/>
    </location>
</feature>
<dbReference type="GO" id="GO:0016874">
    <property type="term" value="F:ligase activity"/>
    <property type="evidence" value="ECO:0007669"/>
    <property type="project" value="UniProtKB-KW"/>
</dbReference>
<evidence type="ECO:0000256" key="5">
    <source>
        <dbReference type="ARBA" id="ARBA00022840"/>
    </source>
</evidence>
<feature type="domain" description="GS catalytic" evidence="10">
    <location>
        <begin position="106"/>
        <end position="464"/>
    </location>
</feature>
<dbReference type="NCBIfam" id="TIGR03105">
    <property type="entry name" value="gln_synth_III"/>
    <property type="match status" value="1"/>
</dbReference>
<dbReference type="PANTHER" id="PTHR43785:SF14">
    <property type="entry name" value="GLUTAMINE SYNTHETASE"/>
    <property type="match status" value="1"/>
</dbReference>
<dbReference type="InterPro" id="IPR014746">
    <property type="entry name" value="Gln_synth/guanido_kin_cat_dom"/>
</dbReference>
<evidence type="ECO:0000256" key="4">
    <source>
        <dbReference type="ARBA" id="ARBA00022741"/>
    </source>
</evidence>
<name>A0ABN2U546_9MICC</name>
<proteinExistence type="inferred from homology"/>
<keyword evidence="5" id="KW-0067">ATP-binding</keyword>
<gene>
    <name evidence="11" type="primary">glnT</name>
    <name evidence="11" type="ORF">GCM10009720_04660</name>
</gene>
<comment type="similarity">
    <text evidence="2 7 8">Belongs to the glutamine synthetase family.</text>
</comment>
<dbReference type="InterPro" id="IPR017536">
    <property type="entry name" value="Glutamine_synthetase_typeIII"/>
</dbReference>
<dbReference type="InterPro" id="IPR008147">
    <property type="entry name" value="Gln_synt_N"/>
</dbReference>
<keyword evidence="4" id="KW-0547">Nucleotide-binding</keyword>
<dbReference type="Pfam" id="PF00120">
    <property type="entry name" value="Gln-synt_C"/>
    <property type="match status" value="1"/>
</dbReference>
<dbReference type="SUPFAM" id="SSF54368">
    <property type="entry name" value="Glutamine synthetase, N-terminal domain"/>
    <property type="match status" value="1"/>
</dbReference>
<evidence type="ECO:0000256" key="8">
    <source>
        <dbReference type="RuleBase" id="RU000384"/>
    </source>
</evidence>
<reference evidence="11 12" key="1">
    <citation type="journal article" date="2019" name="Int. J. Syst. Evol. Microbiol.">
        <title>The Global Catalogue of Microorganisms (GCM) 10K type strain sequencing project: providing services to taxonomists for standard genome sequencing and annotation.</title>
        <authorList>
            <consortium name="The Broad Institute Genomics Platform"/>
            <consortium name="The Broad Institute Genome Sequencing Center for Infectious Disease"/>
            <person name="Wu L."/>
            <person name="Ma J."/>
        </authorList>
    </citation>
    <scope>NUCLEOTIDE SEQUENCE [LARGE SCALE GENOMIC DNA]</scope>
    <source>
        <strain evidence="11 12">JCM 13595</strain>
    </source>
</reference>
<evidence type="ECO:0000313" key="11">
    <source>
        <dbReference type="EMBL" id="GAA2027967.1"/>
    </source>
</evidence>
<dbReference type="PANTHER" id="PTHR43785">
    <property type="entry name" value="GAMMA-GLUTAMYLPUTRESCINE SYNTHETASE"/>
    <property type="match status" value="1"/>
</dbReference>
<dbReference type="InterPro" id="IPR036651">
    <property type="entry name" value="Gln_synt_N_sf"/>
</dbReference>
<dbReference type="RefSeq" id="WP_343955983.1">
    <property type="nucleotide sequence ID" value="NZ_BAAAMN010000008.1"/>
</dbReference>
<evidence type="ECO:0000259" key="10">
    <source>
        <dbReference type="PROSITE" id="PS51987"/>
    </source>
</evidence>
<organism evidence="11 12">
    <name type="scientific">Yaniella flava</name>
    <dbReference type="NCBI Taxonomy" id="287930"/>
    <lineage>
        <taxon>Bacteria</taxon>
        <taxon>Bacillati</taxon>
        <taxon>Actinomycetota</taxon>
        <taxon>Actinomycetes</taxon>
        <taxon>Micrococcales</taxon>
        <taxon>Micrococcaceae</taxon>
        <taxon>Yaniella</taxon>
    </lineage>
</organism>
<keyword evidence="6" id="KW-0460">Magnesium</keyword>
<dbReference type="SMART" id="SM01230">
    <property type="entry name" value="Gln-synt_C"/>
    <property type="match status" value="1"/>
</dbReference>
<dbReference type="InterPro" id="IPR008146">
    <property type="entry name" value="Gln_synth_cat_dom"/>
</dbReference>
<protein>
    <submittedName>
        <fullName evidence="11">Type III glutamate--ammonia ligase</fullName>
    </submittedName>
</protein>
<dbReference type="PROSITE" id="PS51986">
    <property type="entry name" value="GS_BETA_GRASP"/>
    <property type="match status" value="1"/>
</dbReference>
<evidence type="ECO:0000256" key="3">
    <source>
        <dbReference type="ARBA" id="ARBA00022598"/>
    </source>
</evidence>
<dbReference type="Gene3D" id="3.10.20.70">
    <property type="entry name" value="Glutamine synthetase, N-terminal domain"/>
    <property type="match status" value="1"/>
</dbReference>
<comment type="cofactor">
    <cofactor evidence="1">
        <name>Mg(2+)</name>
        <dbReference type="ChEBI" id="CHEBI:18420"/>
    </cofactor>
</comment>
<keyword evidence="3 11" id="KW-0436">Ligase</keyword>
<keyword evidence="12" id="KW-1185">Reference proteome</keyword>
<evidence type="ECO:0000256" key="7">
    <source>
        <dbReference type="PROSITE-ProRule" id="PRU01330"/>
    </source>
</evidence>
<dbReference type="EMBL" id="BAAAMN010000008">
    <property type="protein sequence ID" value="GAA2027967.1"/>
    <property type="molecule type" value="Genomic_DNA"/>
</dbReference>
<evidence type="ECO:0000259" key="9">
    <source>
        <dbReference type="PROSITE" id="PS51986"/>
    </source>
</evidence>
<dbReference type="PROSITE" id="PS00181">
    <property type="entry name" value="GLNA_ATP"/>
    <property type="match status" value="1"/>
</dbReference>
<dbReference type="InterPro" id="IPR027303">
    <property type="entry name" value="Gln_synth_gly_rich_site"/>
</dbReference>
<evidence type="ECO:0000256" key="2">
    <source>
        <dbReference type="ARBA" id="ARBA00009897"/>
    </source>
</evidence>
<accession>A0ABN2U546</accession>